<dbReference type="InterPro" id="IPR057736">
    <property type="entry name" value="SAF_PseI/NeuA/NeuB"/>
</dbReference>
<dbReference type="InterPro" id="IPR051690">
    <property type="entry name" value="PseI-like"/>
</dbReference>
<dbReference type="Pfam" id="PF03102">
    <property type="entry name" value="NeuB"/>
    <property type="match status" value="1"/>
</dbReference>
<evidence type="ECO:0000313" key="2">
    <source>
        <dbReference type="EMBL" id="OGG94295.1"/>
    </source>
</evidence>
<dbReference type="SMART" id="SM00858">
    <property type="entry name" value="SAF"/>
    <property type="match status" value="1"/>
</dbReference>
<dbReference type="InterPro" id="IPR036732">
    <property type="entry name" value="AFP_Neu5c_C_sf"/>
</dbReference>
<evidence type="ECO:0000313" key="3">
    <source>
        <dbReference type="Proteomes" id="UP000178449"/>
    </source>
</evidence>
<sequence>MAKPRTLIIAEAGVNHNGDLELAKRLIQVAAQKGADLVKFQTFKAEKVVTLAAAKADYQKKNDGVSDSQLAMLKKLELSPEAHHILIAEAKKMGIGFLSTAFDSESVELLDQLGMPFFKVPSGEITNLPYLRQIAAIKKPVILSTGMADLPEVEAALQVFYDAKLDPTDLIVLHCTTEYPAPKGEVNLLAMLSLGQALGVQIGYSDHTQGIEVSLAAVALGAQVIEKHFTLDKNLPGPDHLASMEPDELGALVKGVRQLDKVFETGKDLPGPQSAALAQLLKGWPDLEKSLGDGKKECSKTEEKNRAIARRSIVAAQPIKAGEVFGTQNLTAKRPGTGISPMLWDQVLGQTAKRDFSTDELIEV</sequence>
<dbReference type="InterPro" id="IPR013132">
    <property type="entry name" value="PseI/NeuA/B-like_N"/>
</dbReference>
<dbReference type="PANTHER" id="PTHR42966">
    <property type="entry name" value="N-ACETYLNEURAMINATE SYNTHASE"/>
    <property type="match status" value="1"/>
</dbReference>
<dbReference type="InterPro" id="IPR006190">
    <property type="entry name" value="SAF_AFP_Neu5Ac"/>
</dbReference>
<dbReference type="PROSITE" id="PS50844">
    <property type="entry name" value="AFP_LIKE"/>
    <property type="match status" value="1"/>
</dbReference>
<dbReference type="AlphaFoldDB" id="A0A1F6G882"/>
<reference evidence="2 3" key="1">
    <citation type="journal article" date="2016" name="Nat. Commun.">
        <title>Thousands of microbial genomes shed light on interconnected biogeochemical processes in an aquifer system.</title>
        <authorList>
            <person name="Anantharaman K."/>
            <person name="Brown C.T."/>
            <person name="Hug L.A."/>
            <person name="Sharon I."/>
            <person name="Castelle C.J."/>
            <person name="Probst A.J."/>
            <person name="Thomas B.C."/>
            <person name="Singh A."/>
            <person name="Wilkins M.J."/>
            <person name="Karaoz U."/>
            <person name="Brodie E.L."/>
            <person name="Williams K.H."/>
            <person name="Hubbard S.S."/>
            <person name="Banfield J.F."/>
        </authorList>
    </citation>
    <scope>NUCLEOTIDE SEQUENCE [LARGE SCALE GENOMIC DNA]</scope>
</reference>
<feature type="domain" description="AFP-like" evidence="1">
    <location>
        <begin position="312"/>
        <end position="364"/>
    </location>
</feature>
<dbReference type="Pfam" id="PF08666">
    <property type="entry name" value="SAF"/>
    <property type="match status" value="1"/>
</dbReference>
<dbReference type="SUPFAM" id="SSF51269">
    <property type="entry name" value="AFP III-like domain"/>
    <property type="match status" value="1"/>
</dbReference>
<dbReference type="STRING" id="1817772.A2527_14645"/>
<dbReference type="InterPro" id="IPR013785">
    <property type="entry name" value="Aldolase_TIM"/>
</dbReference>
<gene>
    <name evidence="2" type="ORF">A2527_14645</name>
</gene>
<accession>A0A1F6G882</accession>
<proteinExistence type="predicted"/>
<dbReference type="EMBL" id="MFNE01000040">
    <property type="protein sequence ID" value="OGG94295.1"/>
    <property type="molecule type" value="Genomic_DNA"/>
</dbReference>
<dbReference type="InterPro" id="IPR013974">
    <property type="entry name" value="SAF"/>
</dbReference>
<dbReference type="PANTHER" id="PTHR42966:SF1">
    <property type="entry name" value="SIALIC ACID SYNTHASE"/>
    <property type="match status" value="1"/>
</dbReference>
<dbReference type="Gene3D" id="3.20.20.70">
    <property type="entry name" value="Aldolase class I"/>
    <property type="match status" value="1"/>
</dbReference>
<dbReference type="SUPFAM" id="SSF51569">
    <property type="entry name" value="Aldolase"/>
    <property type="match status" value="1"/>
</dbReference>
<dbReference type="GO" id="GO:0047444">
    <property type="term" value="F:N-acylneuraminate-9-phosphate synthase activity"/>
    <property type="evidence" value="ECO:0007669"/>
    <property type="project" value="TreeGrafter"/>
</dbReference>
<name>A0A1F6G882_9PROT</name>
<dbReference type="Proteomes" id="UP000178449">
    <property type="component" value="Unassembled WGS sequence"/>
</dbReference>
<protein>
    <submittedName>
        <fullName evidence="2">N-acetylneuraminate synthase</fullName>
    </submittedName>
</protein>
<dbReference type="Gene3D" id="3.90.1210.10">
    <property type="entry name" value="Antifreeze-like/N-acetylneuraminic acid synthase C-terminal domain"/>
    <property type="match status" value="1"/>
</dbReference>
<dbReference type="GO" id="GO:0016051">
    <property type="term" value="P:carbohydrate biosynthetic process"/>
    <property type="evidence" value="ECO:0007669"/>
    <property type="project" value="InterPro"/>
</dbReference>
<dbReference type="CDD" id="cd11615">
    <property type="entry name" value="SAF_NeuB_like"/>
    <property type="match status" value="1"/>
</dbReference>
<comment type="caution">
    <text evidence="2">The sequence shown here is derived from an EMBL/GenBank/DDBJ whole genome shotgun (WGS) entry which is preliminary data.</text>
</comment>
<evidence type="ECO:0000259" key="1">
    <source>
        <dbReference type="PROSITE" id="PS50844"/>
    </source>
</evidence>
<organism evidence="2 3">
    <name type="scientific">Candidatus Lambdaproteobacteria bacterium RIFOXYD2_FULL_50_16</name>
    <dbReference type="NCBI Taxonomy" id="1817772"/>
    <lineage>
        <taxon>Bacteria</taxon>
        <taxon>Pseudomonadati</taxon>
        <taxon>Pseudomonadota</taxon>
        <taxon>Candidatus Lambdaproteobacteria</taxon>
    </lineage>
</organism>